<gene>
    <name evidence="1" type="ORF">PBV87_15505</name>
</gene>
<protein>
    <submittedName>
        <fullName evidence="1">Uncharacterized protein</fullName>
    </submittedName>
</protein>
<proteinExistence type="predicted"/>
<name>A0AA42DPZ0_9FIRM</name>
<dbReference type="RefSeq" id="WP_271012863.1">
    <property type="nucleotide sequence ID" value="NZ_JAQIFT010000057.1"/>
</dbReference>
<evidence type="ECO:0000313" key="1">
    <source>
        <dbReference type="EMBL" id="MDA3732882.1"/>
    </source>
</evidence>
<sequence length="78" mass="9216">MDLEKRMRAIEEHFKNLSIEEFENNLIEAGIARIKPTMESGMRMVTEQELYFNHKERYASLGDNDLNVYSLTYQNEVA</sequence>
<keyword evidence="2" id="KW-1185">Reference proteome</keyword>
<dbReference type="Proteomes" id="UP001169242">
    <property type="component" value="Unassembled WGS sequence"/>
</dbReference>
<organism evidence="1 2">
    <name type="scientific">Holtiella tumoricola</name>
    <dbReference type="NCBI Taxonomy" id="3018743"/>
    <lineage>
        <taxon>Bacteria</taxon>
        <taxon>Bacillati</taxon>
        <taxon>Bacillota</taxon>
        <taxon>Clostridia</taxon>
        <taxon>Lachnospirales</taxon>
        <taxon>Cellulosilyticaceae</taxon>
        <taxon>Holtiella</taxon>
    </lineage>
</organism>
<comment type="caution">
    <text evidence="1">The sequence shown here is derived from an EMBL/GenBank/DDBJ whole genome shotgun (WGS) entry which is preliminary data.</text>
</comment>
<accession>A0AA42DPZ0</accession>
<dbReference type="AlphaFoldDB" id="A0AA42DPZ0"/>
<dbReference type="EMBL" id="JAQIFT010000057">
    <property type="protein sequence ID" value="MDA3732882.1"/>
    <property type="molecule type" value="Genomic_DNA"/>
</dbReference>
<evidence type="ECO:0000313" key="2">
    <source>
        <dbReference type="Proteomes" id="UP001169242"/>
    </source>
</evidence>
<reference evidence="1" key="1">
    <citation type="journal article" date="2023" name="Int. J. Syst. Evol. Microbiol.">
        <title>&lt;i&gt;Holtiella tumoricola&lt;/i&gt; gen. nov. sp. nov., isolated from a human clinical sample.</title>
        <authorList>
            <person name="Allen-Vercoe E."/>
            <person name="Daigneault M.C."/>
            <person name="Vancuren S.J."/>
            <person name="Cochrane K."/>
            <person name="O'Neal L.L."/>
            <person name="Sankaranarayanan K."/>
            <person name="Lawson P.A."/>
        </authorList>
    </citation>
    <scope>NUCLEOTIDE SEQUENCE</scope>
    <source>
        <strain evidence="1">CC70A</strain>
    </source>
</reference>